<evidence type="ECO:0000313" key="2">
    <source>
        <dbReference type="EMBL" id="GAA4821748.1"/>
    </source>
</evidence>
<protein>
    <submittedName>
        <fullName evidence="2">Uncharacterized protein</fullName>
    </submittedName>
</protein>
<proteinExistence type="predicted"/>
<feature type="region of interest" description="Disordered" evidence="1">
    <location>
        <begin position="47"/>
        <end position="71"/>
    </location>
</feature>
<accession>A0ABP9D2R2</accession>
<comment type="caution">
    <text evidence="2">The sequence shown here is derived from an EMBL/GenBank/DDBJ whole genome shotgun (WGS) entry which is preliminary data.</text>
</comment>
<keyword evidence="3" id="KW-1185">Reference proteome</keyword>
<evidence type="ECO:0000313" key="3">
    <source>
        <dbReference type="Proteomes" id="UP001500839"/>
    </source>
</evidence>
<evidence type="ECO:0000256" key="1">
    <source>
        <dbReference type="SAM" id="MobiDB-lite"/>
    </source>
</evidence>
<dbReference type="Proteomes" id="UP001500839">
    <property type="component" value="Unassembled WGS sequence"/>
</dbReference>
<organism evidence="2 3">
    <name type="scientific">Tomitella cavernea</name>
    <dbReference type="NCBI Taxonomy" id="1387982"/>
    <lineage>
        <taxon>Bacteria</taxon>
        <taxon>Bacillati</taxon>
        <taxon>Actinomycetota</taxon>
        <taxon>Actinomycetes</taxon>
        <taxon>Mycobacteriales</taxon>
        <taxon>Tomitella</taxon>
    </lineage>
</organism>
<dbReference type="EMBL" id="BAABKQ010000001">
    <property type="protein sequence ID" value="GAA4821748.1"/>
    <property type="molecule type" value="Genomic_DNA"/>
</dbReference>
<name>A0ABP9D2R2_9ACTN</name>
<feature type="compositionally biased region" description="Basic residues" evidence="1">
    <location>
        <begin position="100"/>
        <end position="112"/>
    </location>
</feature>
<reference evidence="3" key="1">
    <citation type="journal article" date="2019" name="Int. J. Syst. Evol. Microbiol.">
        <title>The Global Catalogue of Microorganisms (GCM) 10K type strain sequencing project: providing services to taxonomists for standard genome sequencing and annotation.</title>
        <authorList>
            <consortium name="The Broad Institute Genomics Platform"/>
            <consortium name="The Broad Institute Genome Sequencing Center for Infectious Disease"/>
            <person name="Wu L."/>
            <person name="Ma J."/>
        </authorList>
    </citation>
    <scope>NUCLEOTIDE SEQUENCE [LARGE SCALE GENOMIC DNA]</scope>
    <source>
        <strain evidence="3">JCM 18542</strain>
    </source>
</reference>
<gene>
    <name evidence="2" type="ORF">GCM10023353_32620</name>
</gene>
<feature type="region of interest" description="Disordered" evidence="1">
    <location>
        <begin position="86"/>
        <end position="112"/>
    </location>
</feature>
<sequence>MDLPAPLGPTNPVTSPSSAVKLSESTAIVSPYRRESPSTSIIAHTSVVRSRRTSPGGMHSTLSPAPRERVGAQGEFDAAAVLPRWDGRRTHLGPPTKSKMQLRARRRAFSTW</sequence>